<evidence type="ECO:0000256" key="10">
    <source>
        <dbReference type="ARBA" id="ARBA00023136"/>
    </source>
</evidence>
<dbReference type="Proteomes" id="UP001140217">
    <property type="component" value="Unassembled WGS sequence"/>
</dbReference>
<evidence type="ECO:0000256" key="6">
    <source>
        <dbReference type="ARBA" id="ARBA00022792"/>
    </source>
</evidence>
<dbReference type="EMBL" id="JANBUL010000115">
    <property type="protein sequence ID" value="KAJ2781081.1"/>
    <property type="molecule type" value="Genomic_DNA"/>
</dbReference>
<organism evidence="15 16">
    <name type="scientific">Coemansia javaensis</name>
    <dbReference type="NCBI Taxonomy" id="2761396"/>
    <lineage>
        <taxon>Eukaryota</taxon>
        <taxon>Fungi</taxon>
        <taxon>Fungi incertae sedis</taxon>
        <taxon>Zoopagomycota</taxon>
        <taxon>Kickxellomycotina</taxon>
        <taxon>Kickxellomycetes</taxon>
        <taxon>Kickxellales</taxon>
        <taxon>Kickxellaceae</taxon>
        <taxon>Coemansia</taxon>
    </lineage>
</organism>
<evidence type="ECO:0000256" key="7">
    <source>
        <dbReference type="ARBA" id="ARBA00022946"/>
    </source>
</evidence>
<dbReference type="InterPro" id="IPR036771">
    <property type="entry name" value="ATPsynth_dsu/esu_N"/>
</dbReference>
<dbReference type="AlphaFoldDB" id="A0A9W8HA75"/>
<reference evidence="15" key="1">
    <citation type="submission" date="2022-07" db="EMBL/GenBank/DDBJ databases">
        <title>Phylogenomic reconstructions and comparative analyses of Kickxellomycotina fungi.</title>
        <authorList>
            <person name="Reynolds N.K."/>
            <person name="Stajich J.E."/>
            <person name="Barry K."/>
            <person name="Grigoriev I.V."/>
            <person name="Crous P."/>
            <person name="Smith M.E."/>
        </authorList>
    </citation>
    <scope>NUCLEOTIDE SEQUENCE</scope>
    <source>
        <strain evidence="15">NBRC 105414</strain>
    </source>
</reference>
<evidence type="ECO:0000256" key="2">
    <source>
        <dbReference type="ARBA" id="ARBA00005712"/>
    </source>
</evidence>
<keyword evidence="10" id="KW-0472">Membrane</keyword>
<dbReference type="OrthoDB" id="270171at2759"/>
<dbReference type="GO" id="GO:0045259">
    <property type="term" value="C:proton-transporting ATP synthase complex"/>
    <property type="evidence" value="ECO:0007669"/>
    <property type="project" value="UniProtKB-KW"/>
</dbReference>
<keyword evidence="6" id="KW-0999">Mitochondrion inner membrane</keyword>
<keyword evidence="16" id="KW-1185">Reference proteome</keyword>
<dbReference type="PANTHER" id="PTHR13822">
    <property type="entry name" value="ATP SYNTHASE DELTA/EPSILON CHAIN"/>
    <property type="match status" value="1"/>
</dbReference>
<dbReference type="GO" id="GO:0046933">
    <property type="term" value="F:proton-transporting ATP synthase activity, rotational mechanism"/>
    <property type="evidence" value="ECO:0007669"/>
    <property type="project" value="InterPro"/>
</dbReference>
<name>A0A9W8HA75_9FUNG</name>
<dbReference type="HAMAP" id="MF_00530">
    <property type="entry name" value="ATP_synth_epsil_bac"/>
    <property type="match status" value="1"/>
</dbReference>
<keyword evidence="11" id="KW-0139">CF(1)</keyword>
<evidence type="ECO:0000256" key="12">
    <source>
        <dbReference type="ARBA" id="ARBA00023310"/>
    </source>
</evidence>
<evidence type="ECO:0000256" key="1">
    <source>
        <dbReference type="ARBA" id="ARBA00004273"/>
    </source>
</evidence>
<dbReference type="Gene3D" id="2.60.15.10">
    <property type="entry name" value="F0F1 ATP synthase delta/epsilon subunit, N-terminal"/>
    <property type="match status" value="1"/>
</dbReference>
<comment type="similarity">
    <text evidence="2">Belongs to the ATPase epsilon chain family.</text>
</comment>
<keyword evidence="9" id="KW-0496">Mitochondrion</keyword>
<dbReference type="CDD" id="cd12152">
    <property type="entry name" value="F1-ATPase_delta"/>
    <property type="match status" value="1"/>
</dbReference>
<dbReference type="Pfam" id="PF02823">
    <property type="entry name" value="ATP-synt_DE_N"/>
    <property type="match status" value="1"/>
</dbReference>
<comment type="subcellular location">
    <subcellularLocation>
        <location evidence="1">Mitochondrion inner membrane</location>
    </subcellularLocation>
</comment>
<evidence type="ECO:0000313" key="15">
    <source>
        <dbReference type="EMBL" id="KAJ2781081.1"/>
    </source>
</evidence>
<keyword evidence="12" id="KW-0066">ATP synthesis</keyword>
<keyword evidence="7" id="KW-0809">Transit peptide</keyword>
<evidence type="ECO:0000259" key="14">
    <source>
        <dbReference type="Pfam" id="PF02823"/>
    </source>
</evidence>
<keyword evidence="8" id="KW-0406">Ion transport</keyword>
<feature type="domain" description="ATP synthase F1 complex delta/epsilon subunit N-terminal" evidence="14">
    <location>
        <begin position="51"/>
        <end position="121"/>
    </location>
</feature>
<keyword evidence="4" id="KW-0813">Transport</keyword>
<proteinExistence type="inferred from homology"/>
<protein>
    <recommendedName>
        <fullName evidence="3">ATP synthase subunit delta, mitochondrial</fullName>
    </recommendedName>
    <alternativeName>
        <fullName evidence="13">F-ATPase delta subunit</fullName>
    </alternativeName>
</protein>
<dbReference type="GO" id="GO:0005743">
    <property type="term" value="C:mitochondrial inner membrane"/>
    <property type="evidence" value="ECO:0007669"/>
    <property type="project" value="UniProtKB-SubCell"/>
</dbReference>
<evidence type="ECO:0000256" key="4">
    <source>
        <dbReference type="ARBA" id="ARBA00022448"/>
    </source>
</evidence>
<dbReference type="PANTHER" id="PTHR13822:SF7">
    <property type="entry name" value="ATP SYNTHASE SUBUNIT DELTA, MITOCHONDRIAL"/>
    <property type="match status" value="1"/>
</dbReference>
<dbReference type="InterPro" id="IPR001469">
    <property type="entry name" value="ATP_synth_F1_dsu/esu"/>
</dbReference>
<sequence>MSLLARTAKPATAAAAALARRSTRLAAAAAAARRSYASEAAAATSAGKLVVNFVLPHESVLKAAELNQVDMSAVSGDLGVLADHVPTIEQLKPGVIDFISDAGSQKYFVSGGFAIMNPNSVLNINALEAFKLEDIDPQAVAANLAESQRLAASAKDELTKEAAAIEIELYETLQAALAAKAK</sequence>
<gene>
    <name evidence="15" type="primary">ATP16</name>
    <name evidence="15" type="ORF">H4R18_003076</name>
</gene>
<evidence type="ECO:0000313" key="16">
    <source>
        <dbReference type="Proteomes" id="UP001140217"/>
    </source>
</evidence>
<dbReference type="SUPFAM" id="SSF51344">
    <property type="entry name" value="Epsilon subunit of F1F0-ATP synthase N-terminal domain"/>
    <property type="match status" value="1"/>
</dbReference>
<evidence type="ECO:0000256" key="11">
    <source>
        <dbReference type="ARBA" id="ARBA00023196"/>
    </source>
</evidence>
<evidence type="ECO:0000256" key="9">
    <source>
        <dbReference type="ARBA" id="ARBA00023128"/>
    </source>
</evidence>
<evidence type="ECO:0000256" key="8">
    <source>
        <dbReference type="ARBA" id="ARBA00023065"/>
    </source>
</evidence>
<accession>A0A9W8HA75</accession>
<comment type="caution">
    <text evidence="15">The sequence shown here is derived from an EMBL/GenBank/DDBJ whole genome shotgun (WGS) entry which is preliminary data.</text>
</comment>
<evidence type="ECO:0000256" key="13">
    <source>
        <dbReference type="ARBA" id="ARBA00031669"/>
    </source>
</evidence>
<dbReference type="FunFam" id="2.60.15.10:FF:000003">
    <property type="entry name" value="ATP synthase subunit delta, mitochondrial"/>
    <property type="match status" value="1"/>
</dbReference>
<dbReference type="InterPro" id="IPR020546">
    <property type="entry name" value="ATP_synth_F1_dsu/esu_N"/>
</dbReference>
<evidence type="ECO:0000256" key="3">
    <source>
        <dbReference type="ARBA" id="ARBA00016960"/>
    </source>
</evidence>
<keyword evidence="5" id="KW-0375">Hydrogen ion transport</keyword>
<evidence type="ECO:0000256" key="5">
    <source>
        <dbReference type="ARBA" id="ARBA00022781"/>
    </source>
</evidence>